<dbReference type="CDD" id="cd01172">
    <property type="entry name" value="RfaE_like"/>
    <property type="match status" value="1"/>
</dbReference>
<dbReference type="SUPFAM" id="SSF53613">
    <property type="entry name" value="Ribokinase-like"/>
    <property type="match status" value="1"/>
</dbReference>
<evidence type="ECO:0000259" key="3">
    <source>
        <dbReference type="Pfam" id="PF00294"/>
    </source>
</evidence>
<protein>
    <submittedName>
        <fullName evidence="4">D-glycero-beta-D-manno-heptose-7-phosphate kinase</fullName>
    </submittedName>
</protein>
<dbReference type="GO" id="GO:0016773">
    <property type="term" value="F:phosphotransferase activity, alcohol group as acceptor"/>
    <property type="evidence" value="ECO:0007669"/>
    <property type="project" value="InterPro"/>
</dbReference>
<dbReference type="Proteomes" id="UP000298602">
    <property type="component" value="Chromosome"/>
</dbReference>
<dbReference type="InterPro" id="IPR011611">
    <property type="entry name" value="PfkB_dom"/>
</dbReference>
<dbReference type="GO" id="GO:0005829">
    <property type="term" value="C:cytosol"/>
    <property type="evidence" value="ECO:0007669"/>
    <property type="project" value="TreeGrafter"/>
</dbReference>
<accession>A0A4P8L2A6</accession>
<dbReference type="KEGG" id="dax:FDQ92_01975"/>
<keyword evidence="2 4" id="KW-0418">Kinase</keyword>
<dbReference type="RefSeq" id="WP_137423044.1">
    <property type="nucleotide sequence ID" value="NZ_CP040098.1"/>
</dbReference>
<evidence type="ECO:0000313" key="5">
    <source>
        <dbReference type="Proteomes" id="UP000298602"/>
    </source>
</evidence>
<dbReference type="AlphaFoldDB" id="A0A4P8L2A6"/>
<reference evidence="4 5" key="1">
    <citation type="submission" date="2019-05" db="EMBL/GenBank/DDBJ databases">
        <title>The Complete Genome Sequence of the n-alkane-degrading Desulfoglaeba alkanexedens ALDC reveals multiple alkylsuccinate synthase gene clusters.</title>
        <authorList>
            <person name="Callaghan A.V."/>
            <person name="Davidova I.A."/>
            <person name="Duncan K.E."/>
            <person name="Morris B."/>
            <person name="McInerney M.J."/>
        </authorList>
    </citation>
    <scope>NUCLEOTIDE SEQUENCE [LARGE SCALE GENOMIC DNA]</scope>
    <source>
        <strain evidence="4 5">ALDC</strain>
    </source>
</reference>
<dbReference type="PANTHER" id="PTHR46969">
    <property type="entry name" value="BIFUNCTIONAL PROTEIN HLDE"/>
    <property type="match status" value="1"/>
</dbReference>
<gene>
    <name evidence="4" type="primary">rfaE1</name>
    <name evidence="4" type="ORF">FDQ92_01975</name>
</gene>
<dbReference type="EMBL" id="CP040098">
    <property type="protein sequence ID" value="QCQ21075.1"/>
    <property type="molecule type" value="Genomic_DNA"/>
</dbReference>
<dbReference type="NCBIfam" id="TIGR02198">
    <property type="entry name" value="rfaE_dom_I"/>
    <property type="match status" value="1"/>
</dbReference>
<dbReference type="InterPro" id="IPR029056">
    <property type="entry name" value="Ribokinase-like"/>
</dbReference>
<evidence type="ECO:0000256" key="2">
    <source>
        <dbReference type="ARBA" id="ARBA00022777"/>
    </source>
</evidence>
<reference evidence="4 5" key="2">
    <citation type="submission" date="2019-05" db="EMBL/GenBank/DDBJ databases">
        <authorList>
            <person name="Suflita J.M."/>
            <person name="Marks C.R."/>
        </authorList>
    </citation>
    <scope>NUCLEOTIDE SEQUENCE [LARGE SCALE GENOMIC DNA]</scope>
    <source>
        <strain evidence="4 5">ALDC</strain>
    </source>
</reference>
<proteinExistence type="predicted"/>
<evidence type="ECO:0000313" key="4">
    <source>
        <dbReference type="EMBL" id="QCQ21075.1"/>
    </source>
</evidence>
<dbReference type="PANTHER" id="PTHR46969:SF1">
    <property type="entry name" value="BIFUNCTIONAL PROTEIN HLDE"/>
    <property type="match status" value="1"/>
</dbReference>
<dbReference type="OrthoDB" id="9802794at2"/>
<dbReference type="Pfam" id="PF00294">
    <property type="entry name" value="PfkB"/>
    <property type="match status" value="1"/>
</dbReference>
<dbReference type="FunFam" id="3.40.1190.20:FF:000002">
    <property type="entry name" value="Bifunctional protein HldE"/>
    <property type="match status" value="1"/>
</dbReference>
<dbReference type="GO" id="GO:0033786">
    <property type="term" value="F:heptose-1-phosphate adenylyltransferase activity"/>
    <property type="evidence" value="ECO:0007669"/>
    <property type="project" value="TreeGrafter"/>
</dbReference>
<keyword evidence="5" id="KW-1185">Reference proteome</keyword>
<feature type="domain" description="Carbohydrate kinase PfkB" evidence="3">
    <location>
        <begin position="26"/>
        <end position="321"/>
    </location>
</feature>
<dbReference type="InterPro" id="IPR011913">
    <property type="entry name" value="RfaE_dom_I"/>
</dbReference>
<dbReference type="Gene3D" id="3.40.1190.20">
    <property type="match status" value="1"/>
</dbReference>
<name>A0A4P8L2A6_9BACT</name>
<evidence type="ECO:0000256" key="1">
    <source>
        <dbReference type="ARBA" id="ARBA00022679"/>
    </source>
</evidence>
<dbReference type="GO" id="GO:0033785">
    <property type="term" value="F:heptose 7-phosphate kinase activity"/>
    <property type="evidence" value="ECO:0007669"/>
    <property type="project" value="TreeGrafter"/>
</dbReference>
<keyword evidence="1" id="KW-0808">Transferase</keyword>
<sequence>MTDGLPFTAEQRLLLVRAIRRFATLKVLVVGDVMLDIFIWGDVQRISPEAPVPVVEVREESLLLGGSTNVVRNVASLGAGVFVAGVIGNDEPGRQVERLLKTDGIESDGLVVCGERPTTVKTRVIAQNQQVVRFDRERRVPLGPMECGRLLEYVRDRLPSVHAVVLSDYGKGVINGELMAGLRETVRPPGLPILLDPKVRPLDLYRGVTVITPNHHEAALLAGIPIDNDLGLLEAGRALLARLDCEKVLITRGKDGMSLFDREGSVLHIPTVARRVFDVTGAGDTVIALMALGLAAGLSAAHAAQLANLAAGIVVGEVGTACVRPEQLLEALGAGDSP</sequence>
<organism evidence="4 5">
    <name type="scientific">Desulfoglaeba alkanexedens ALDC</name>
    <dbReference type="NCBI Taxonomy" id="980445"/>
    <lineage>
        <taxon>Bacteria</taxon>
        <taxon>Pseudomonadati</taxon>
        <taxon>Thermodesulfobacteriota</taxon>
        <taxon>Syntrophobacteria</taxon>
        <taxon>Syntrophobacterales</taxon>
        <taxon>Syntrophobacteraceae</taxon>
        <taxon>Desulfoglaeba</taxon>
    </lineage>
</organism>